<evidence type="ECO:0000313" key="2">
    <source>
        <dbReference type="Proteomes" id="UP000275267"/>
    </source>
</evidence>
<dbReference type="Proteomes" id="UP000275267">
    <property type="component" value="Unassembled WGS sequence"/>
</dbReference>
<evidence type="ECO:0000313" key="1">
    <source>
        <dbReference type="EMBL" id="RLM99376.1"/>
    </source>
</evidence>
<reference evidence="2" key="1">
    <citation type="journal article" date="2019" name="Nat. Commun.">
        <title>The genome of broomcorn millet.</title>
        <authorList>
            <person name="Zou C."/>
            <person name="Miki D."/>
            <person name="Li D."/>
            <person name="Tang Q."/>
            <person name="Xiao L."/>
            <person name="Rajput S."/>
            <person name="Deng P."/>
            <person name="Jia W."/>
            <person name="Huang R."/>
            <person name="Zhang M."/>
            <person name="Sun Y."/>
            <person name="Hu J."/>
            <person name="Fu X."/>
            <person name="Schnable P.S."/>
            <person name="Li F."/>
            <person name="Zhang H."/>
            <person name="Feng B."/>
            <person name="Zhu X."/>
            <person name="Liu R."/>
            <person name="Schnable J.C."/>
            <person name="Zhu J.-K."/>
            <person name="Zhang H."/>
        </authorList>
    </citation>
    <scope>NUCLEOTIDE SEQUENCE [LARGE SCALE GENOMIC DNA]</scope>
</reference>
<protein>
    <submittedName>
        <fullName evidence="1">Uncharacterized protein</fullName>
    </submittedName>
</protein>
<dbReference type="AlphaFoldDB" id="A0A3L6R954"/>
<accession>A0A3L6R954</accession>
<comment type="caution">
    <text evidence="1">The sequence shown here is derived from an EMBL/GenBank/DDBJ whole genome shotgun (WGS) entry which is preliminary data.</text>
</comment>
<name>A0A3L6R954_PANMI</name>
<keyword evidence="2" id="KW-1185">Reference proteome</keyword>
<proteinExistence type="predicted"/>
<gene>
    <name evidence="1" type="ORF">C2845_PM06G11140</name>
</gene>
<organism evidence="1 2">
    <name type="scientific">Panicum miliaceum</name>
    <name type="common">Proso millet</name>
    <name type="synonym">Broomcorn millet</name>
    <dbReference type="NCBI Taxonomy" id="4540"/>
    <lineage>
        <taxon>Eukaryota</taxon>
        <taxon>Viridiplantae</taxon>
        <taxon>Streptophyta</taxon>
        <taxon>Embryophyta</taxon>
        <taxon>Tracheophyta</taxon>
        <taxon>Spermatophyta</taxon>
        <taxon>Magnoliopsida</taxon>
        <taxon>Liliopsida</taxon>
        <taxon>Poales</taxon>
        <taxon>Poaceae</taxon>
        <taxon>PACMAD clade</taxon>
        <taxon>Panicoideae</taxon>
        <taxon>Panicodae</taxon>
        <taxon>Paniceae</taxon>
        <taxon>Panicinae</taxon>
        <taxon>Panicum</taxon>
        <taxon>Panicum sect. Panicum</taxon>
    </lineage>
</organism>
<dbReference type="EMBL" id="PQIB02000009">
    <property type="protein sequence ID" value="RLM99376.1"/>
    <property type="molecule type" value="Genomic_DNA"/>
</dbReference>
<sequence length="79" mass="8731">MSDSSSYSKDSNELAPTKIIEEQHAEQSVLDSFARRLAMKMKDSLAAGVPQRQYGPRKSIRRDHEESCYDVVIAAGVGS</sequence>